<keyword evidence="5 10" id="KW-0863">Zinc-finger</keyword>
<feature type="compositionally biased region" description="Gly residues" evidence="12">
    <location>
        <begin position="755"/>
        <end position="771"/>
    </location>
</feature>
<protein>
    <recommendedName>
        <fullName evidence="17">Branchpoint-bridging protein</fullName>
    </recommendedName>
</protein>
<feature type="compositionally biased region" description="Low complexity" evidence="12">
    <location>
        <begin position="150"/>
        <end position="161"/>
    </location>
</feature>
<dbReference type="GO" id="GO:0008270">
    <property type="term" value="F:zinc ion binding"/>
    <property type="evidence" value="ECO:0007669"/>
    <property type="project" value="UniProtKB-KW"/>
</dbReference>
<keyword evidence="8" id="KW-0508">mRNA splicing</keyword>
<feature type="compositionally biased region" description="Pro residues" evidence="12">
    <location>
        <begin position="796"/>
        <end position="842"/>
    </location>
</feature>
<dbReference type="Pfam" id="PF22675">
    <property type="entry name" value="KH-I_KHDC4-BBP"/>
    <property type="match status" value="1"/>
</dbReference>
<dbReference type="Proteomes" id="UP001438707">
    <property type="component" value="Unassembled WGS sequence"/>
</dbReference>
<dbReference type="CDD" id="cd02395">
    <property type="entry name" value="KH-I_BBP"/>
    <property type="match status" value="1"/>
</dbReference>
<dbReference type="PROSITE" id="PS50084">
    <property type="entry name" value="KH_TYPE_1"/>
    <property type="match status" value="1"/>
</dbReference>
<evidence type="ECO:0000256" key="8">
    <source>
        <dbReference type="ARBA" id="ARBA00023187"/>
    </source>
</evidence>
<reference evidence="15 16" key="1">
    <citation type="journal article" date="2024" name="Nat. Commun.">
        <title>Phylogenomics reveals the evolutionary origins of lichenization in chlorophyte algae.</title>
        <authorList>
            <person name="Puginier C."/>
            <person name="Libourel C."/>
            <person name="Otte J."/>
            <person name="Skaloud P."/>
            <person name="Haon M."/>
            <person name="Grisel S."/>
            <person name="Petersen M."/>
            <person name="Berrin J.G."/>
            <person name="Delaux P.M."/>
            <person name="Dal Grande F."/>
            <person name="Keller J."/>
        </authorList>
    </citation>
    <scope>NUCLEOTIDE SEQUENCE [LARGE SCALE GENOMIC DNA]</scope>
    <source>
        <strain evidence="15 16">SAG 2145</strain>
    </source>
</reference>
<feature type="compositionally biased region" description="Basic and acidic residues" evidence="12">
    <location>
        <begin position="270"/>
        <end position="281"/>
    </location>
</feature>
<keyword evidence="4" id="KW-0479">Metal-binding</keyword>
<evidence type="ECO:0000313" key="16">
    <source>
        <dbReference type="Proteomes" id="UP001438707"/>
    </source>
</evidence>
<evidence type="ECO:0000256" key="4">
    <source>
        <dbReference type="ARBA" id="ARBA00022723"/>
    </source>
</evidence>
<evidence type="ECO:0000256" key="10">
    <source>
        <dbReference type="PROSITE-ProRule" id="PRU00047"/>
    </source>
</evidence>
<dbReference type="InterPro" id="IPR047086">
    <property type="entry name" value="SF1-HH_sf"/>
</dbReference>
<feature type="region of interest" description="Disordered" evidence="12">
    <location>
        <begin position="65"/>
        <end position="84"/>
    </location>
</feature>
<dbReference type="Gene3D" id="6.10.140.1790">
    <property type="match status" value="1"/>
</dbReference>
<evidence type="ECO:0000256" key="6">
    <source>
        <dbReference type="ARBA" id="ARBA00022833"/>
    </source>
</evidence>
<dbReference type="GO" id="GO:0008380">
    <property type="term" value="P:RNA splicing"/>
    <property type="evidence" value="ECO:0007669"/>
    <property type="project" value="UniProtKB-KW"/>
</dbReference>
<evidence type="ECO:0000259" key="13">
    <source>
        <dbReference type="PROSITE" id="PS50102"/>
    </source>
</evidence>
<feature type="region of interest" description="Disordered" evidence="12">
    <location>
        <begin position="728"/>
        <end position="844"/>
    </location>
</feature>
<evidence type="ECO:0000256" key="3">
    <source>
        <dbReference type="ARBA" id="ARBA00022664"/>
    </source>
</evidence>
<dbReference type="InterPro" id="IPR004087">
    <property type="entry name" value="KH_dom"/>
</dbReference>
<evidence type="ECO:0000256" key="2">
    <source>
        <dbReference type="ARBA" id="ARBA00010382"/>
    </source>
</evidence>
<sequence length="942" mass="99028">MDGVTAQAESFLQGLESQVQEEASATATEVPGLAHAGDAGLSVPLDPAAAAMQLAAQQAAERFNQQFQAQQAQQPTDPAASADAAVLPSVPAANGSAQYAQQPEQAFDQNGMQAAAATPVAPSADGAAAGRKRRNRWGPKEGEAPAAGQEPTSEAAAEAGTTPPPSEEPGKKKRRSRWEEPAPEPTMALATVGAGAFPKELVLPGGIKVALPSALTGQPTHDDPLLKELHDQLNDCNRKILNNELDIRPEGERSPSPEPIYDPRTGQRLNTREVRSKDKLMNRRSELIEELIKNDPTYRPPNDYRPPKKHRKIFIPQSAYPGYNFIGLIIGPRGNTQKRMQKETNTKIAIRGKGSVKEGASRDPKYDYGEEEELHVLITGDTQRDVDAAAEMIENLLVPTDEARNEHKRLQLRELAALNGTLKDDQHCYLCGQSGHRQFECPNKPQDEIYKLPTEIQEKVDQLYQRDINRTSGDGPAPRLDDEYKSFLAELGGGPAPGGAPPAAAPSGMGFGGGSRTGGPGLGMPGVDSGMGQRGPRMRPGDDLPDDCKLYVGNLSHNVDDRMLQSIFGPFGNVLHAVVINDQVTGQSRGFGFVHMDSPTTAAAASQAMSGKTVDGRALVVRIRSDGPPKPGLGGPGGFDRGPRPGLHDNDDSKLYVANLPQSVDEPALERMFAPFGQVVGTRIICDRESGAPKGYAFVTLQSPAQAQNAMRGMQGYRIMERPITVKIAGQGRGGPPDMGPGPGPGPRGPPMRPGMGGPPGGMAPHGGPPGYGAPPAMGGGPPYQPPHPGGYGSAPRPPYGGPPTPHSQPGMYPPPQGGYPGQPPMPGYPPPQPGAYPPAAPRPGGIAPMGGGYPGYPPTSYGAPPPAAHSAGYPGGMPGYGAAPMPAASGYPPGPAAGYGQQQPPLPTEQPPAVGGVNPPLPRDEKVQKEYERFMSEMGMA</sequence>
<keyword evidence="9" id="KW-0539">Nucleus</keyword>
<dbReference type="Gene3D" id="3.30.1370.10">
    <property type="entry name" value="K Homology domain, type 1"/>
    <property type="match status" value="1"/>
</dbReference>
<dbReference type="PROSITE" id="PS50102">
    <property type="entry name" value="RRM"/>
    <property type="match status" value="2"/>
</dbReference>
<dbReference type="GO" id="GO:0006397">
    <property type="term" value="P:mRNA processing"/>
    <property type="evidence" value="ECO:0007669"/>
    <property type="project" value="UniProtKB-KW"/>
</dbReference>
<evidence type="ECO:0000256" key="12">
    <source>
        <dbReference type="SAM" id="MobiDB-lite"/>
    </source>
</evidence>
<dbReference type="SUPFAM" id="SSF57756">
    <property type="entry name" value="Retrovirus zinc finger-like domains"/>
    <property type="match status" value="1"/>
</dbReference>
<dbReference type="PANTHER" id="PTHR11208">
    <property type="entry name" value="RNA-BINDING PROTEIN RELATED"/>
    <property type="match status" value="1"/>
</dbReference>
<feature type="region of interest" description="Disordered" evidence="12">
    <location>
        <begin position="623"/>
        <end position="652"/>
    </location>
</feature>
<feature type="compositionally biased region" description="Gly residues" evidence="12">
    <location>
        <begin position="509"/>
        <end position="519"/>
    </location>
</feature>
<proteinExistence type="inferred from homology"/>
<evidence type="ECO:0000259" key="14">
    <source>
        <dbReference type="PROSITE" id="PS50158"/>
    </source>
</evidence>
<feature type="compositionally biased region" description="Basic and acidic residues" evidence="12">
    <location>
        <begin position="245"/>
        <end position="255"/>
    </location>
</feature>
<evidence type="ECO:0000256" key="1">
    <source>
        <dbReference type="ARBA" id="ARBA00004123"/>
    </source>
</evidence>
<evidence type="ECO:0000256" key="7">
    <source>
        <dbReference type="ARBA" id="ARBA00022884"/>
    </source>
</evidence>
<dbReference type="PROSITE" id="PS50158">
    <property type="entry name" value="ZF_CCHC"/>
    <property type="match status" value="1"/>
</dbReference>
<dbReference type="InterPro" id="IPR036875">
    <property type="entry name" value="Znf_CCHC_sf"/>
</dbReference>
<dbReference type="InterPro" id="IPR036612">
    <property type="entry name" value="KH_dom_type_1_sf"/>
</dbReference>
<feature type="domain" description="RRM" evidence="13">
    <location>
        <begin position="653"/>
        <end position="731"/>
    </location>
</feature>
<comment type="caution">
    <text evidence="15">The sequence shown here is derived from an EMBL/GenBank/DDBJ whole genome shotgun (WGS) entry which is preliminary data.</text>
</comment>
<dbReference type="GO" id="GO:0048024">
    <property type="term" value="P:regulation of mRNA splicing, via spliceosome"/>
    <property type="evidence" value="ECO:0007669"/>
    <property type="project" value="TreeGrafter"/>
</dbReference>
<feature type="compositionally biased region" description="Basic and acidic residues" evidence="12">
    <location>
        <begin position="641"/>
        <end position="652"/>
    </location>
</feature>
<dbReference type="Gene3D" id="3.30.70.330">
    <property type="match status" value="2"/>
</dbReference>
<dbReference type="SMART" id="SM00322">
    <property type="entry name" value="KH"/>
    <property type="match status" value="1"/>
</dbReference>
<dbReference type="InterPro" id="IPR055256">
    <property type="entry name" value="KH_1_KHDC4/BBP-like"/>
</dbReference>
<evidence type="ECO:0000256" key="9">
    <source>
        <dbReference type="ARBA" id="ARBA00023242"/>
    </source>
</evidence>
<dbReference type="Pfam" id="PF00076">
    <property type="entry name" value="RRM_1"/>
    <property type="match status" value="2"/>
</dbReference>
<dbReference type="FunFam" id="3.30.1370.10:FF:000047">
    <property type="entry name" value="splicing factor-like protein 1"/>
    <property type="match status" value="1"/>
</dbReference>
<dbReference type="GO" id="GO:0005634">
    <property type="term" value="C:nucleus"/>
    <property type="evidence" value="ECO:0007669"/>
    <property type="project" value="UniProtKB-SubCell"/>
</dbReference>
<keyword evidence="7 11" id="KW-0694">RNA-binding</keyword>
<name>A0AAW1RC64_9CHLO</name>
<feature type="region of interest" description="Disordered" evidence="12">
    <location>
        <begin position="244"/>
        <end position="281"/>
    </location>
</feature>
<comment type="subcellular location">
    <subcellularLocation>
        <location evidence="1">Nucleus</location>
    </subcellularLocation>
</comment>
<dbReference type="InterPro" id="IPR035979">
    <property type="entry name" value="RBD_domain_sf"/>
</dbReference>
<dbReference type="AlphaFoldDB" id="A0AAW1RC64"/>
<feature type="compositionally biased region" description="Low complexity" evidence="12">
    <location>
        <begin position="884"/>
        <end position="904"/>
    </location>
</feature>
<feature type="region of interest" description="Disordered" evidence="12">
    <location>
        <begin position="491"/>
        <end position="519"/>
    </location>
</feature>
<keyword evidence="3" id="KW-0507">mRNA processing</keyword>
<dbReference type="InterPro" id="IPR032570">
    <property type="entry name" value="SF1-HH"/>
</dbReference>
<dbReference type="SMART" id="SM00360">
    <property type="entry name" value="RRM"/>
    <property type="match status" value="2"/>
</dbReference>
<comment type="similarity">
    <text evidence="2">Belongs to the BBP/SF1 family.</text>
</comment>
<dbReference type="InterPro" id="IPR045071">
    <property type="entry name" value="BBP-like"/>
</dbReference>
<evidence type="ECO:0008006" key="17">
    <source>
        <dbReference type="Google" id="ProtNLM"/>
    </source>
</evidence>
<feature type="domain" description="RRM" evidence="13">
    <location>
        <begin position="548"/>
        <end position="626"/>
    </location>
</feature>
<organism evidence="15 16">
    <name type="scientific">Apatococcus lobatus</name>
    <dbReference type="NCBI Taxonomy" id="904363"/>
    <lineage>
        <taxon>Eukaryota</taxon>
        <taxon>Viridiplantae</taxon>
        <taxon>Chlorophyta</taxon>
        <taxon>core chlorophytes</taxon>
        <taxon>Trebouxiophyceae</taxon>
        <taxon>Chlorellales</taxon>
        <taxon>Chlorellaceae</taxon>
        <taxon>Apatococcus</taxon>
    </lineage>
</organism>
<dbReference type="EMBL" id="JALJOS010000013">
    <property type="protein sequence ID" value="KAK9831675.1"/>
    <property type="molecule type" value="Genomic_DNA"/>
</dbReference>
<dbReference type="Pfam" id="PF16275">
    <property type="entry name" value="SF1-HH"/>
    <property type="match status" value="1"/>
</dbReference>
<evidence type="ECO:0000256" key="5">
    <source>
        <dbReference type="ARBA" id="ARBA00022771"/>
    </source>
</evidence>
<dbReference type="SUPFAM" id="SSF54791">
    <property type="entry name" value="Eukaryotic type KH-domain (KH-domain type I)"/>
    <property type="match status" value="1"/>
</dbReference>
<feature type="compositionally biased region" description="Pro residues" evidence="12">
    <location>
        <begin position="738"/>
        <end position="753"/>
    </location>
</feature>
<gene>
    <name evidence="15" type="ORF">WJX74_005432</name>
</gene>
<evidence type="ECO:0000256" key="11">
    <source>
        <dbReference type="PROSITE-ProRule" id="PRU00176"/>
    </source>
</evidence>
<dbReference type="InterPro" id="IPR012677">
    <property type="entry name" value="Nucleotide-bd_a/b_plait_sf"/>
</dbReference>
<accession>A0AAW1RC64</accession>
<dbReference type="InterPro" id="IPR001878">
    <property type="entry name" value="Znf_CCHC"/>
</dbReference>
<dbReference type="SUPFAM" id="SSF54928">
    <property type="entry name" value="RNA-binding domain, RBD"/>
    <property type="match status" value="2"/>
</dbReference>
<feature type="domain" description="CCHC-type" evidence="14">
    <location>
        <begin position="428"/>
        <end position="443"/>
    </location>
</feature>
<feature type="compositionally biased region" description="Low complexity" evidence="12">
    <location>
        <begin position="114"/>
        <end position="129"/>
    </location>
</feature>
<feature type="compositionally biased region" description="Polar residues" evidence="12">
    <location>
        <begin position="7"/>
        <end position="27"/>
    </location>
</feature>
<dbReference type="GO" id="GO:0003729">
    <property type="term" value="F:mRNA binding"/>
    <property type="evidence" value="ECO:0007669"/>
    <property type="project" value="TreeGrafter"/>
</dbReference>
<dbReference type="SMART" id="SM00343">
    <property type="entry name" value="ZnF_C2HC"/>
    <property type="match status" value="1"/>
</dbReference>
<keyword evidence="16" id="KW-1185">Reference proteome</keyword>
<feature type="region of interest" description="Disordered" evidence="12">
    <location>
        <begin position="884"/>
        <end position="926"/>
    </location>
</feature>
<feature type="region of interest" description="Disordered" evidence="12">
    <location>
        <begin position="1"/>
        <end position="41"/>
    </location>
</feature>
<dbReference type="InterPro" id="IPR000504">
    <property type="entry name" value="RRM_dom"/>
</dbReference>
<feature type="region of interest" description="Disordered" evidence="12">
    <location>
        <begin position="110"/>
        <end position="184"/>
    </location>
</feature>
<keyword evidence="6" id="KW-0862">Zinc</keyword>
<evidence type="ECO:0000313" key="15">
    <source>
        <dbReference type="EMBL" id="KAK9831675.1"/>
    </source>
</evidence>
<dbReference type="PANTHER" id="PTHR11208:SF45">
    <property type="entry name" value="SPLICING FACTOR 1"/>
    <property type="match status" value="1"/>
</dbReference>